<dbReference type="Gene3D" id="1.25.40.70">
    <property type="entry name" value="Phosphatidylinositol 3-kinase, accessory domain (PIK)"/>
    <property type="match status" value="1"/>
</dbReference>
<evidence type="ECO:0000256" key="2">
    <source>
        <dbReference type="ARBA" id="ARBA00006209"/>
    </source>
</evidence>
<reference evidence="9 10" key="1">
    <citation type="submission" date="2019-07" db="EMBL/GenBank/DDBJ databases">
        <title>Genome assembly of two rare yeast pathogens: Diutina rugosa and Trichomonascus ciferrii.</title>
        <authorList>
            <person name="Mixao V."/>
            <person name="Saus E."/>
            <person name="Hansen A."/>
            <person name="Lass-Flor C."/>
            <person name="Gabaldon T."/>
        </authorList>
    </citation>
    <scope>NUCLEOTIDE SEQUENCE [LARGE SCALE GENOMIC DNA]</scope>
    <source>
        <strain evidence="9 10">CBS 613</strain>
    </source>
</reference>
<dbReference type="SUPFAM" id="SSF48371">
    <property type="entry name" value="ARM repeat"/>
    <property type="match status" value="1"/>
</dbReference>
<keyword evidence="5" id="KW-0418">Kinase</keyword>
<dbReference type="GO" id="GO:0046854">
    <property type="term" value="P:phosphatidylinositol phosphate biosynthetic process"/>
    <property type="evidence" value="ECO:0007669"/>
    <property type="project" value="InterPro"/>
</dbReference>
<dbReference type="Gene3D" id="3.30.1010.10">
    <property type="entry name" value="Phosphatidylinositol 3-kinase Catalytic Subunit, Chain A, domain 4"/>
    <property type="match status" value="1"/>
</dbReference>
<gene>
    <name evidence="9" type="ORF">DIURU_001638</name>
</gene>
<evidence type="ECO:0000256" key="6">
    <source>
        <dbReference type="SAM" id="MobiDB-lite"/>
    </source>
</evidence>
<feature type="compositionally biased region" description="Polar residues" evidence="6">
    <location>
        <begin position="509"/>
        <end position="525"/>
    </location>
</feature>
<dbReference type="OMA" id="ANYFRCE"/>
<dbReference type="PANTHER" id="PTHR10048:SF22">
    <property type="entry name" value="PHOSPHATIDYLINOSITOL 4-KINASE BETA"/>
    <property type="match status" value="1"/>
</dbReference>
<evidence type="ECO:0000256" key="1">
    <source>
        <dbReference type="ARBA" id="ARBA00001686"/>
    </source>
</evidence>
<dbReference type="Gene3D" id="1.10.1070.11">
    <property type="entry name" value="Phosphatidylinositol 3-/4-kinase, catalytic domain"/>
    <property type="match status" value="1"/>
</dbReference>
<dbReference type="Proteomes" id="UP000449547">
    <property type="component" value="Unassembled WGS sequence"/>
</dbReference>
<comment type="similarity">
    <text evidence="2">Belongs to the PI3/PI4-kinase family. Type III PI4K subfamily.</text>
</comment>
<dbReference type="Pfam" id="PF00454">
    <property type="entry name" value="PI3_PI4_kinase"/>
    <property type="match status" value="1"/>
</dbReference>
<evidence type="ECO:0000259" key="8">
    <source>
        <dbReference type="PROSITE" id="PS51545"/>
    </source>
</evidence>
<evidence type="ECO:0000256" key="3">
    <source>
        <dbReference type="ARBA" id="ARBA00012169"/>
    </source>
</evidence>
<dbReference type="SUPFAM" id="SSF56112">
    <property type="entry name" value="Protein kinase-like (PK-like)"/>
    <property type="match status" value="1"/>
</dbReference>
<dbReference type="GO" id="GO:0004430">
    <property type="term" value="F:1-phosphatidylinositol 4-kinase activity"/>
    <property type="evidence" value="ECO:0007669"/>
    <property type="project" value="UniProtKB-EC"/>
</dbReference>
<dbReference type="VEuPathDB" id="FungiDB:DIURU_001638"/>
<feature type="domain" description="PI3K/PI4K catalytic" evidence="7">
    <location>
        <begin position="606"/>
        <end position="887"/>
    </location>
</feature>
<dbReference type="InterPro" id="IPR011009">
    <property type="entry name" value="Kinase-like_dom_sf"/>
</dbReference>
<dbReference type="InterPro" id="IPR049160">
    <property type="entry name" value="PI4KB-PIK1_PIK"/>
</dbReference>
<evidence type="ECO:0000259" key="7">
    <source>
        <dbReference type="PROSITE" id="PS50290"/>
    </source>
</evidence>
<feature type="region of interest" description="Disordered" evidence="6">
    <location>
        <begin position="277"/>
        <end position="301"/>
    </location>
</feature>
<dbReference type="GO" id="GO:0048015">
    <property type="term" value="P:phosphatidylinositol-mediated signaling"/>
    <property type="evidence" value="ECO:0007669"/>
    <property type="project" value="TreeGrafter"/>
</dbReference>
<dbReference type="InterPro" id="IPR015433">
    <property type="entry name" value="PI3/4_kinase"/>
</dbReference>
<dbReference type="InterPro" id="IPR000403">
    <property type="entry name" value="PI3/4_kinase_cat_dom"/>
</dbReference>
<dbReference type="EC" id="2.7.1.67" evidence="3"/>
<dbReference type="FunFam" id="1.10.1070.11:FF:000016">
    <property type="entry name" value="PIK1p Phosphatidylinositol 4-kinase"/>
    <property type="match status" value="1"/>
</dbReference>
<feature type="compositionally biased region" description="Acidic residues" evidence="6">
    <location>
        <begin position="232"/>
        <end position="241"/>
    </location>
</feature>
<dbReference type="InterPro" id="IPR001263">
    <property type="entry name" value="PI3K_accessory_dom"/>
</dbReference>
<dbReference type="Pfam" id="PF11522">
    <property type="entry name" value="Pik1"/>
    <property type="match status" value="1"/>
</dbReference>
<organism evidence="9 10">
    <name type="scientific">Diutina rugosa</name>
    <name type="common">Yeast</name>
    <name type="synonym">Candida rugosa</name>
    <dbReference type="NCBI Taxonomy" id="5481"/>
    <lineage>
        <taxon>Eukaryota</taxon>
        <taxon>Fungi</taxon>
        <taxon>Dikarya</taxon>
        <taxon>Ascomycota</taxon>
        <taxon>Saccharomycotina</taxon>
        <taxon>Pichiomycetes</taxon>
        <taxon>Debaryomycetaceae</taxon>
        <taxon>Diutina</taxon>
    </lineage>
</organism>
<dbReference type="PANTHER" id="PTHR10048">
    <property type="entry name" value="PHOSPHATIDYLINOSITOL KINASE"/>
    <property type="match status" value="1"/>
</dbReference>
<feature type="region of interest" description="Disordered" evidence="6">
    <location>
        <begin position="448"/>
        <end position="531"/>
    </location>
</feature>
<dbReference type="EMBL" id="SWFT01000050">
    <property type="protein sequence ID" value="KAA8905210.1"/>
    <property type="molecule type" value="Genomic_DNA"/>
</dbReference>
<dbReference type="InterPro" id="IPR021601">
    <property type="entry name" value="Phosphatidylino_kinase_fungi"/>
</dbReference>
<dbReference type="InterPro" id="IPR042236">
    <property type="entry name" value="PI3K_accessory_sf"/>
</dbReference>
<dbReference type="InterPro" id="IPR018936">
    <property type="entry name" value="PI3/4_kinase_CS"/>
</dbReference>
<dbReference type="PROSITE" id="PS00916">
    <property type="entry name" value="PI3_4_KINASE_2"/>
    <property type="match status" value="1"/>
</dbReference>
<dbReference type="InterPro" id="IPR036940">
    <property type="entry name" value="PI3/4_kinase_cat_sf"/>
</dbReference>
<dbReference type="OrthoDB" id="10264149at2759"/>
<name>A0A642UVK7_DIURU</name>
<feature type="domain" description="PIK helical" evidence="8">
    <location>
        <begin position="1"/>
        <end position="118"/>
    </location>
</feature>
<dbReference type="RefSeq" id="XP_034013596.1">
    <property type="nucleotide sequence ID" value="XM_034154203.1"/>
</dbReference>
<comment type="catalytic activity">
    <reaction evidence="1">
        <text>a 1,2-diacyl-sn-glycero-3-phospho-(1D-myo-inositol) + ATP = a 1,2-diacyl-sn-glycero-3-phospho-(1D-myo-inositol 4-phosphate) + ADP + H(+)</text>
        <dbReference type="Rhea" id="RHEA:19877"/>
        <dbReference type="ChEBI" id="CHEBI:15378"/>
        <dbReference type="ChEBI" id="CHEBI:30616"/>
        <dbReference type="ChEBI" id="CHEBI:57880"/>
        <dbReference type="ChEBI" id="CHEBI:58178"/>
        <dbReference type="ChEBI" id="CHEBI:456216"/>
        <dbReference type="EC" id="2.7.1.67"/>
    </reaction>
</comment>
<dbReference type="GO" id="GO:0016020">
    <property type="term" value="C:membrane"/>
    <property type="evidence" value="ECO:0007669"/>
    <property type="project" value="TreeGrafter"/>
</dbReference>
<dbReference type="Pfam" id="PF21245">
    <property type="entry name" value="PI4KB-PIK1_PIK"/>
    <property type="match status" value="1"/>
</dbReference>
<dbReference type="AlphaFoldDB" id="A0A642UVK7"/>
<dbReference type="CDD" id="cd05168">
    <property type="entry name" value="PI4Kc_III_beta"/>
    <property type="match status" value="1"/>
</dbReference>
<accession>A0A642UVK7</accession>
<protein>
    <recommendedName>
        <fullName evidence="3">1-phosphatidylinositol 4-kinase</fullName>
        <ecNumber evidence="3">2.7.1.67</ecNumber>
    </recommendedName>
</protein>
<evidence type="ECO:0000313" key="10">
    <source>
        <dbReference type="Proteomes" id="UP000449547"/>
    </source>
</evidence>
<dbReference type="PROSITE" id="PS50290">
    <property type="entry name" value="PI3_4_KINASE_3"/>
    <property type="match status" value="1"/>
</dbReference>
<dbReference type="InterPro" id="IPR057754">
    <property type="entry name" value="PI4-kinase_beta/PIK1_cat"/>
</dbReference>
<evidence type="ECO:0000256" key="4">
    <source>
        <dbReference type="ARBA" id="ARBA00022679"/>
    </source>
</evidence>
<keyword evidence="4" id="KW-0808">Transferase</keyword>
<evidence type="ECO:0000313" key="9">
    <source>
        <dbReference type="EMBL" id="KAA8905210.1"/>
    </source>
</evidence>
<keyword evidence="10" id="KW-1185">Reference proteome</keyword>
<dbReference type="PROSITE" id="PS51545">
    <property type="entry name" value="PIK_HELICAL"/>
    <property type="match status" value="1"/>
</dbReference>
<evidence type="ECO:0000256" key="5">
    <source>
        <dbReference type="ARBA" id="ARBA00022777"/>
    </source>
</evidence>
<dbReference type="InterPro" id="IPR016024">
    <property type="entry name" value="ARM-type_fold"/>
</dbReference>
<dbReference type="Gene3D" id="6.10.140.1260">
    <property type="match status" value="1"/>
</dbReference>
<feature type="region of interest" description="Disordered" evidence="6">
    <location>
        <begin position="192"/>
        <end position="246"/>
    </location>
</feature>
<comment type="caution">
    <text evidence="9">The sequence shown here is derived from an EMBL/GenBank/DDBJ whole genome shotgun (WGS) entry which is preliminary data.</text>
</comment>
<sequence>MDYEKVLAALKGPRLSSLECIDYLRRYGDNVGVHHAVVERLRQFSYDELEFYIPQLIQLLVSYETDSMALEDFLLDYCVQYPHFSLLVFWNLQAFVWELRNDPESYSFQTVRKFINQLQNILFTTEGLPQQEFKENLQPALVLCGAIAASVAMPGLGNYINPIIRSQSRQQKSFVFKLANFQKALTRNLTLKNQGRVETDPQLSAKPEKVAPSGVPLKRSVSLSRLSHLESDSEVTTDDEPESKGLRAELSQAEGARLHRNAYNSLEENLKINTVIKSKKKRAQPDRLNHSSRSLPDLSPEAVPEAALTRSLSQTIRPKQPTYDELVRTLRVNYARQACDFAMSLQNISLRLSSVPKEARLSALRAELSIINNKMLPAEVDIPQLLPITSNRNKKYHKILRLTVNEACVLNSAERVPFLLLVEYLSDEIDFNPFSEYNSRIIGHGPAPAAAVPPSAPGSPLTVASATSGGTGVDEISTMIDETDLSDLPRTPRLPQTPQVSSPLADATPVTSATSANTDTVSTSAPPGDRKHLADQMRIASVMLQQLESSGQSSSEHSAAIRGRIVQSMIALQDQFDSIDYNKINELTGDAHAGERKMENDAKVGEDWARKRARIKSQSPYGHLPNWELCSVIAKNGDDLPQEAFACQLITLISNIWRHDRVGAWTKRMKIVITSATTGLVETIINAMSIHSIKKSMTEASIASGENSRGRIATLSDYFVQEFGDPSSRRHRNARANFAKSLASYSIICYVLQIKDRHNGNIMVDADGHIIHIDFGFLLSNSPGSVGFEAAPFKLTQEYVDVMGGVDSPDYADFRRLCKICFLSLRKQGQQVVSMVELMQRDSTLPCFNNGDNTSVLLAQRLQMDLSDADAESFVDGLITKSLGSMYTRVYDQFQMITQGIYY</sequence>
<dbReference type="SMART" id="SM00146">
    <property type="entry name" value="PI3Kc"/>
    <property type="match status" value="1"/>
</dbReference>
<dbReference type="GO" id="GO:0005737">
    <property type="term" value="C:cytoplasm"/>
    <property type="evidence" value="ECO:0007669"/>
    <property type="project" value="TreeGrafter"/>
</dbReference>
<dbReference type="GeneID" id="54780291"/>
<proteinExistence type="inferred from homology"/>